<evidence type="ECO:0000313" key="2">
    <source>
        <dbReference type="EMBL" id="KAK9832647.1"/>
    </source>
</evidence>
<name>A0AAW1RGB0_9CHLO</name>
<feature type="domain" description="NADP-dependent oxidoreductase" evidence="1">
    <location>
        <begin position="1"/>
        <end position="259"/>
    </location>
</feature>
<dbReference type="Gene3D" id="3.20.20.100">
    <property type="entry name" value="NADP-dependent oxidoreductase domain"/>
    <property type="match status" value="1"/>
</dbReference>
<dbReference type="InterPro" id="IPR036812">
    <property type="entry name" value="NAD(P)_OxRdtase_dom_sf"/>
</dbReference>
<evidence type="ECO:0000313" key="3">
    <source>
        <dbReference type="Proteomes" id="UP001445335"/>
    </source>
</evidence>
<evidence type="ECO:0000259" key="1">
    <source>
        <dbReference type="Pfam" id="PF00248"/>
    </source>
</evidence>
<dbReference type="PANTHER" id="PTHR42686">
    <property type="entry name" value="GH17980P-RELATED"/>
    <property type="match status" value="1"/>
</dbReference>
<organism evidence="2 3">
    <name type="scientific">Elliptochloris bilobata</name>
    <dbReference type="NCBI Taxonomy" id="381761"/>
    <lineage>
        <taxon>Eukaryota</taxon>
        <taxon>Viridiplantae</taxon>
        <taxon>Chlorophyta</taxon>
        <taxon>core chlorophytes</taxon>
        <taxon>Trebouxiophyceae</taxon>
        <taxon>Trebouxiophyceae incertae sedis</taxon>
        <taxon>Elliptochloris clade</taxon>
        <taxon>Elliptochloris</taxon>
    </lineage>
</organism>
<dbReference type="GO" id="GO:0016491">
    <property type="term" value="F:oxidoreductase activity"/>
    <property type="evidence" value="ECO:0007669"/>
    <property type="project" value="InterPro"/>
</dbReference>
<dbReference type="InterPro" id="IPR023210">
    <property type="entry name" value="NADP_OxRdtase_dom"/>
</dbReference>
<dbReference type="GO" id="GO:0005829">
    <property type="term" value="C:cytosol"/>
    <property type="evidence" value="ECO:0007669"/>
    <property type="project" value="TreeGrafter"/>
</dbReference>
<proteinExistence type="predicted"/>
<dbReference type="Pfam" id="PF00248">
    <property type="entry name" value="Aldo_ket_red"/>
    <property type="match status" value="1"/>
</dbReference>
<comment type="caution">
    <text evidence="2">The sequence shown here is derived from an EMBL/GenBank/DDBJ whole genome shotgun (WGS) entry which is preliminary data.</text>
</comment>
<sequence>MGTSPLGHAYGTPDEKEALAAIKEAFDLGINFWDTAPFYGAGSAERLLGHGLRDLPRDQVVVSTKVGKYAPGQPADFSAARVTRSVTESLERLGLDYIDVIQVHDVEYADDLKQIINDTLPALAKLRKEGVVRYVGFSGLPLDAFTYILDRAPAGLVDVVLSYCHNTLNDRTLLPLLPYFKSKGVGVISASFSSMGMFTKQGAADWHPAPKPVMEAAAAARRAAEARGVDIGTLAIKESVAAPGVAVHLMGMKTVAEVRVDVRTMLEALGLAESPQATAEAEAAEEVRSILALHMDVTWPTGNPHNRT</sequence>
<dbReference type="SUPFAM" id="SSF51430">
    <property type="entry name" value="NAD(P)-linked oxidoreductase"/>
    <property type="match status" value="1"/>
</dbReference>
<dbReference type="EMBL" id="JALJOU010000040">
    <property type="protein sequence ID" value="KAK9832647.1"/>
    <property type="molecule type" value="Genomic_DNA"/>
</dbReference>
<dbReference type="PANTHER" id="PTHR42686:SF1">
    <property type="entry name" value="GH17980P-RELATED"/>
    <property type="match status" value="1"/>
</dbReference>
<reference evidence="2 3" key="1">
    <citation type="journal article" date="2024" name="Nat. Commun.">
        <title>Phylogenomics reveals the evolutionary origins of lichenization in chlorophyte algae.</title>
        <authorList>
            <person name="Puginier C."/>
            <person name="Libourel C."/>
            <person name="Otte J."/>
            <person name="Skaloud P."/>
            <person name="Haon M."/>
            <person name="Grisel S."/>
            <person name="Petersen M."/>
            <person name="Berrin J.G."/>
            <person name="Delaux P.M."/>
            <person name="Dal Grande F."/>
            <person name="Keller J."/>
        </authorList>
    </citation>
    <scope>NUCLEOTIDE SEQUENCE [LARGE SCALE GENOMIC DNA]</scope>
    <source>
        <strain evidence="2 3">SAG 245.80</strain>
    </source>
</reference>
<keyword evidence="3" id="KW-1185">Reference proteome</keyword>
<dbReference type="InterPro" id="IPR020471">
    <property type="entry name" value="AKR"/>
</dbReference>
<gene>
    <name evidence="2" type="ORF">WJX81_006924</name>
</gene>
<dbReference type="AlphaFoldDB" id="A0AAW1RGB0"/>
<dbReference type="Proteomes" id="UP001445335">
    <property type="component" value="Unassembled WGS sequence"/>
</dbReference>
<protein>
    <recommendedName>
        <fullName evidence="1">NADP-dependent oxidoreductase domain-containing protein</fullName>
    </recommendedName>
</protein>
<accession>A0AAW1RGB0</accession>